<reference evidence="1 2" key="1">
    <citation type="submission" date="2019-12" db="EMBL/GenBank/DDBJ databases">
        <authorList>
            <person name="Kim Y.S."/>
        </authorList>
    </citation>
    <scope>NUCLEOTIDE SEQUENCE [LARGE SCALE GENOMIC DNA]</scope>
    <source>
        <strain evidence="1 2">MMS17-SY077</strain>
    </source>
</reference>
<dbReference type="EMBL" id="WSTA01000048">
    <property type="protein sequence ID" value="MWB99132.1"/>
    <property type="molecule type" value="Genomic_DNA"/>
</dbReference>
<comment type="caution">
    <text evidence="1">The sequence shown here is derived from an EMBL/GenBank/DDBJ whole genome shotgun (WGS) entry which is preliminary data.</text>
</comment>
<sequence length="144" mass="15745">MTDPRPLMETLDEQACWTRLQNSEFGRLATAAGGQPDIFPINYAASGRSLLFRTAQGTKLAELADNTAVAFEIDHYDSEGGWSVVVRGDAQVLRTPAEIADAEGAVSLRPWIPSVKPFFVRITPTAVSGRRFQFDLDTTLEGTL</sequence>
<evidence type="ECO:0000313" key="1">
    <source>
        <dbReference type="EMBL" id="MWB99132.1"/>
    </source>
</evidence>
<dbReference type="InterPro" id="IPR012349">
    <property type="entry name" value="Split_barrel_FMN-bd"/>
</dbReference>
<dbReference type="Pfam" id="PF12900">
    <property type="entry name" value="Pyridox_ox_2"/>
    <property type="match status" value="1"/>
</dbReference>
<accession>A0A6I4P0U4</accession>
<evidence type="ECO:0000313" key="2">
    <source>
        <dbReference type="Proteomes" id="UP000438182"/>
    </source>
</evidence>
<dbReference type="Gene3D" id="2.30.110.10">
    <property type="entry name" value="Electron Transport, Fmn-binding Protein, Chain A"/>
    <property type="match status" value="1"/>
</dbReference>
<organism evidence="1 2">
    <name type="scientific">Agromyces seonyuensis</name>
    <dbReference type="NCBI Taxonomy" id="2662446"/>
    <lineage>
        <taxon>Bacteria</taxon>
        <taxon>Bacillati</taxon>
        <taxon>Actinomycetota</taxon>
        <taxon>Actinomycetes</taxon>
        <taxon>Micrococcales</taxon>
        <taxon>Microbacteriaceae</taxon>
        <taxon>Agromyces</taxon>
    </lineage>
</organism>
<dbReference type="AlphaFoldDB" id="A0A6I4P0U4"/>
<protein>
    <submittedName>
        <fullName evidence="1">Pyridoxamine 5'-phosphate oxidase family protein</fullName>
    </submittedName>
</protein>
<dbReference type="RefSeq" id="WP_160425094.1">
    <property type="nucleotide sequence ID" value="NZ_WSTA01000048.1"/>
</dbReference>
<proteinExistence type="predicted"/>
<name>A0A6I4P0U4_9MICO</name>
<dbReference type="SUPFAM" id="SSF50475">
    <property type="entry name" value="FMN-binding split barrel"/>
    <property type="match status" value="1"/>
</dbReference>
<keyword evidence="2" id="KW-1185">Reference proteome</keyword>
<dbReference type="Proteomes" id="UP000438182">
    <property type="component" value="Unassembled WGS sequence"/>
</dbReference>
<gene>
    <name evidence="1" type="ORF">GB864_11315</name>
</gene>
<dbReference type="InterPro" id="IPR024747">
    <property type="entry name" value="Pyridox_Oxase-rel"/>
</dbReference>